<dbReference type="PROSITE" id="PS50031">
    <property type="entry name" value="EH"/>
    <property type="match status" value="1"/>
</dbReference>
<comment type="caution">
    <text evidence="3">The sequence shown here is derived from an EMBL/GenBank/DDBJ whole genome shotgun (WGS) entry which is preliminary data.</text>
</comment>
<dbReference type="PANTHER" id="PTHR15463">
    <property type="entry name" value="AP1 GAMMA SUBUNIT BINDING PROTEIN 1"/>
    <property type="match status" value="1"/>
</dbReference>
<dbReference type="SUPFAM" id="SSF47473">
    <property type="entry name" value="EF-hand"/>
    <property type="match status" value="1"/>
</dbReference>
<sequence length="1126" mass="120739">MANRPTVRGGGLVPMGGGGGGAGGGWIPGHNMPPLGYGVVPQQPPAGVGVGGVMTVPSHLPMAHPATHVTWQHQQQQQHHHHQFVASQMGLAGNPVGIQPLPRHHHQQQQPQHFQQYPQHLQHSQQQWMEAQRKAAEDQRKLYDQMMKQRQFDEQKMRLKAFNASKKGDVSADSMIEHILGSKETAKPRFPHQAKKSVEVESESQQQNTTQHKQQHGGGALDWTKMDNMNNLFTVNTQGSITPIPQPGTDLQQPTHSTASPANVTIPGHNNTTTTNNNPRLPTGQEMVGVGGGLDKTTPPTPLTDKTTAPSQPQTNKMDGKQPVALPDWLSEPDRQPEVYQRVVSLVAGQEGWVDTSRAHMLLLRTGLTPPLLGLLWEMVNCTQPGHLTQQEFTALLALVAVVQSGQAVTSREVLSGVKEPLLPVIDHPALLPLVQEYIKQRQQQQQQQCEQDNSHSVTTNPSDPSHQQTLESAGTPHVNSQPPHQSHTSSGNDKNDDDEFDDYVSVSGPGDKGGQVTSASLPHQPPFLTPPSVPLPQQLRPTIVDKMKTMNLPKVGYSPEMSPTTSFDHTGDDDFDDFQSANSTNSSFTGFTSAAEHNTTQPGASSVTPAALPLEPVRSGDKYAVFRELKAPAEELSSFSLGQKQTNSDSGSTNDADESFGDFCSSDAAAVVKPSTCSSSSTHQPSSTTTTTTTTNTSIPSVSSTFPPILPQPTNNGSGTNNTSPISFEIYSTPPEALPEGNADGYFEADFGSAFETAAAAAAAKSPNNYADIHEAMKRAEQEQKQKVESEWSDPFGEFEEGPSVSCSTSSHPPTTAWPVPRLNVECGSTGDDDFGDFMGPGGGDVESGALTTTQQPLGPSEHLAETQSVASLELPGLEVTVGVDCQGAESRQSPDISRRSDVDVEEQLNGLSLDTPSGGSVGMKTSVGNGQQPSPPLQPQTPVLVDKYSSIRDETSKGCSQHDEAHTGSWERCLEGCVGLLNTAEKTLITLDQTSSLKSQVLATSQMIDYLQDVREVWQVCVRIASSNKQVTTSSKVDQLLDEARCLWDQILAASDGTLVKCEKEEGERSQLGEGEVCGVCLGGGDGGGGRLMYGGHCYHPPCANLWLNCVDLLLPSLTPVTLL</sequence>
<feature type="region of interest" description="Disordered" evidence="1">
    <location>
        <begin position="795"/>
        <end position="823"/>
    </location>
</feature>
<dbReference type="InterPro" id="IPR059024">
    <property type="entry name" value="SYNRG_C"/>
</dbReference>
<feature type="region of interest" description="Disordered" evidence="1">
    <location>
        <begin position="443"/>
        <end position="538"/>
    </location>
</feature>
<organism evidence="3 4">
    <name type="scientific">Petrolisthes manimaculis</name>
    <dbReference type="NCBI Taxonomy" id="1843537"/>
    <lineage>
        <taxon>Eukaryota</taxon>
        <taxon>Metazoa</taxon>
        <taxon>Ecdysozoa</taxon>
        <taxon>Arthropoda</taxon>
        <taxon>Crustacea</taxon>
        <taxon>Multicrustacea</taxon>
        <taxon>Malacostraca</taxon>
        <taxon>Eumalacostraca</taxon>
        <taxon>Eucarida</taxon>
        <taxon>Decapoda</taxon>
        <taxon>Pleocyemata</taxon>
        <taxon>Anomura</taxon>
        <taxon>Galatheoidea</taxon>
        <taxon>Porcellanidae</taxon>
        <taxon>Petrolisthes</taxon>
    </lineage>
</organism>
<accession>A0AAE1U623</accession>
<feature type="compositionally biased region" description="Low complexity" evidence="1">
    <location>
        <begin position="676"/>
        <end position="706"/>
    </location>
</feature>
<proteinExistence type="predicted"/>
<feature type="region of interest" description="Disordered" evidence="1">
    <location>
        <begin position="246"/>
        <end position="323"/>
    </location>
</feature>
<feature type="compositionally biased region" description="Polar residues" evidence="1">
    <location>
        <begin position="806"/>
        <end position="815"/>
    </location>
</feature>
<dbReference type="InterPro" id="IPR039656">
    <property type="entry name" value="SYNRG"/>
</dbReference>
<feature type="compositionally biased region" description="Polar residues" evidence="1">
    <location>
        <begin position="455"/>
        <end position="493"/>
    </location>
</feature>
<feature type="region of interest" description="Disordered" evidence="1">
    <location>
        <begin position="182"/>
        <end position="221"/>
    </location>
</feature>
<feature type="compositionally biased region" description="Low complexity" evidence="1">
    <location>
        <begin position="715"/>
        <end position="725"/>
    </location>
</feature>
<dbReference type="PANTHER" id="PTHR15463:SF2">
    <property type="entry name" value="SYNERGIN GAMMA"/>
    <property type="match status" value="1"/>
</dbReference>
<feature type="compositionally biased region" description="Polar residues" evidence="1">
    <location>
        <begin position="597"/>
        <end position="609"/>
    </location>
</feature>
<evidence type="ECO:0000313" key="3">
    <source>
        <dbReference type="EMBL" id="KAK4309276.1"/>
    </source>
</evidence>
<feature type="compositionally biased region" description="Polar residues" evidence="1">
    <location>
        <begin position="246"/>
        <end position="263"/>
    </location>
</feature>
<feature type="region of interest" description="Disordered" evidence="1">
    <location>
        <begin position="590"/>
        <end position="614"/>
    </location>
</feature>
<feature type="region of interest" description="Disordered" evidence="1">
    <location>
        <begin position="638"/>
        <end position="660"/>
    </location>
</feature>
<feature type="region of interest" description="Disordered" evidence="1">
    <location>
        <begin position="841"/>
        <end position="866"/>
    </location>
</feature>
<dbReference type="Proteomes" id="UP001292094">
    <property type="component" value="Unassembled WGS sequence"/>
</dbReference>
<dbReference type="GO" id="GO:0030130">
    <property type="term" value="C:clathrin coat of trans-Golgi network vesicle"/>
    <property type="evidence" value="ECO:0007669"/>
    <property type="project" value="TreeGrafter"/>
</dbReference>
<feature type="region of interest" description="Disordered" evidence="1">
    <location>
        <begin position="676"/>
        <end position="732"/>
    </location>
</feature>
<dbReference type="InterPro" id="IPR011992">
    <property type="entry name" value="EF-hand-dom_pair"/>
</dbReference>
<dbReference type="Gene3D" id="1.10.238.10">
    <property type="entry name" value="EF-hand"/>
    <property type="match status" value="1"/>
</dbReference>
<dbReference type="InterPro" id="IPR000261">
    <property type="entry name" value="EH_dom"/>
</dbReference>
<feature type="compositionally biased region" description="Low complexity" evidence="1">
    <location>
        <begin position="443"/>
        <end position="452"/>
    </location>
</feature>
<feature type="region of interest" description="Disordered" evidence="1">
    <location>
        <begin position="912"/>
        <end position="944"/>
    </location>
</feature>
<dbReference type="EMBL" id="JAWZYT010001772">
    <property type="protein sequence ID" value="KAK4309276.1"/>
    <property type="molecule type" value="Genomic_DNA"/>
</dbReference>
<protein>
    <recommendedName>
        <fullName evidence="2">EH domain-containing protein</fullName>
    </recommendedName>
</protein>
<feature type="domain" description="EH" evidence="2">
    <location>
        <begin position="332"/>
        <end position="429"/>
    </location>
</feature>
<name>A0AAE1U623_9EUCA</name>
<evidence type="ECO:0000256" key="1">
    <source>
        <dbReference type="SAM" id="MobiDB-lite"/>
    </source>
</evidence>
<reference evidence="3" key="1">
    <citation type="submission" date="2023-11" db="EMBL/GenBank/DDBJ databases">
        <title>Genome assemblies of two species of porcelain crab, Petrolisthes cinctipes and Petrolisthes manimaculis (Anomura: Porcellanidae).</title>
        <authorList>
            <person name="Angst P."/>
        </authorList>
    </citation>
    <scope>NUCLEOTIDE SEQUENCE</scope>
    <source>
        <strain evidence="3">PB745_02</strain>
        <tissue evidence="3">Gill</tissue>
    </source>
</reference>
<dbReference type="AlphaFoldDB" id="A0AAE1U623"/>
<evidence type="ECO:0000259" key="2">
    <source>
        <dbReference type="PROSITE" id="PS50031"/>
    </source>
</evidence>
<feature type="compositionally biased region" description="Low complexity" evidence="1">
    <location>
        <begin position="295"/>
        <end position="308"/>
    </location>
</feature>
<feature type="compositionally biased region" description="Polar residues" evidence="1">
    <location>
        <begin position="638"/>
        <end position="655"/>
    </location>
</feature>
<dbReference type="Pfam" id="PF25999">
    <property type="entry name" value="SYNRG_C"/>
    <property type="match status" value="1"/>
</dbReference>
<evidence type="ECO:0000313" key="4">
    <source>
        <dbReference type="Proteomes" id="UP001292094"/>
    </source>
</evidence>
<keyword evidence="4" id="KW-1185">Reference proteome</keyword>
<feature type="compositionally biased region" description="Pro residues" evidence="1">
    <location>
        <begin position="524"/>
        <end position="535"/>
    </location>
</feature>
<gene>
    <name evidence="3" type="ORF">Pmani_019089</name>
</gene>